<dbReference type="SUPFAM" id="SSF51730">
    <property type="entry name" value="FAD-linked oxidoreductase"/>
    <property type="match status" value="1"/>
</dbReference>
<evidence type="ECO:0000313" key="8">
    <source>
        <dbReference type="Proteomes" id="UP000608850"/>
    </source>
</evidence>
<evidence type="ECO:0000256" key="2">
    <source>
        <dbReference type="ARBA" id="ARBA00004777"/>
    </source>
</evidence>
<organism evidence="7 8">
    <name type="scientific">Halarchaeum nitratireducens</name>
    <dbReference type="NCBI Taxonomy" id="489913"/>
    <lineage>
        <taxon>Archaea</taxon>
        <taxon>Methanobacteriati</taxon>
        <taxon>Methanobacteriota</taxon>
        <taxon>Stenosarchaea group</taxon>
        <taxon>Halobacteria</taxon>
        <taxon>Halobacteriales</taxon>
        <taxon>Halobacteriaceae</taxon>
    </lineage>
</organism>
<dbReference type="OrthoDB" id="298386at2157"/>
<dbReference type="Proteomes" id="UP000608850">
    <property type="component" value="Unassembled WGS sequence"/>
</dbReference>
<dbReference type="GO" id="GO:0035999">
    <property type="term" value="P:tetrahydrofolate interconversion"/>
    <property type="evidence" value="ECO:0007669"/>
    <property type="project" value="UniProtKB-UniPathway"/>
</dbReference>
<dbReference type="GO" id="GO:0004489">
    <property type="term" value="F:methylenetetrahydrofolate reductase [NAD(P)H] activity"/>
    <property type="evidence" value="ECO:0007669"/>
    <property type="project" value="InterPro"/>
</dbReference>
<comment type="similarity">
    <text evidence="3">Belongs to the methylenetetrahydrofolate reductase family.</text>
</comment>
<comment type="pathway">
    <text evidence="2">One-carbon metabolism; tetrahydrofolate interconversion.</text>
</comment>
<dbReference type="InterPro" id="IPR003171">
    <property type="entry name" value="Mehydrof_redctse-like"/>
</dbReference>
<evidence type="ECO:0000256" key="5">
    <source>
        <dbReference type="ARBA" id="ARBA00022827"/>
    </source>
</evidence>
<dbReference type="Gene3D" id="3.20.20.220">
    <property type="match status" value="1"/>
</dbReference>
<evidence type="ECO:0000256" key="1">
    <source>
        <dbReference type="ARBA" id="ARBA00001974"/>
    </source>
</evidence>
<comment type="caution">
    <text evidence="7">The sequence shown here is derived from an EMBL/GenBank/DDBJ whole genome shotgun (WGS) entry which is preliminary data.</text>
</comment>
<dbReference type="Pfam" id="PF02219">
    <property type="entry name" value="MTHFR"/>
    <property type="match status" value="1"/>
</dbReference>
<keyword evidence="5" id="KW-0274">FAD</keyword>
<dbReference type="GO" id="GO:0005829">
    <property type="term" value="C:cytosol"/>
    <property type="evidence" value="ECO:0007669"/>
    <property type="project" value="TreeGrafter"/>
</dbReference>
<evidence type="ECO:0000313" key="7">
    <source>
        <dbReference type="EMBL" id="GGN10711.1"/>
    </source>
</evidence>
<keyword evidence="4" id="KW-0285">Flavoprotein</keyword>
<dbReference type="InterPro" id="IPR029041">
    <property type="entry name" value="FAD-linked_oxidoreductase-like"/>
</dbReference>
<comment type="cofactor">
    <cofactor evidence="1">
        <name>FAD</name>
        <dbReference type="ChEBI" id="CHEBI:57692"/>
    </cofactor>
</comment>
<dbReference type="PANTHER" id="PTHR45754">
    <property type="entry name" value="METHYLENETETRAHYDROFOLATE REDUCTASE"/>
    <property type="match status" value="1"/>
</dbReference>
<evidence type="ECO:0000256" key="6">
    <source>
        <dbReference type="ARBA" id="ARBA00023002"/>
    </source>
</evidence>
<protein>
    <submittedName>
        <fullName evidence="7">Methylenetetrahydrofolate reductase</fullName>
    </submittedName>
</protein>
<dbReference type="UniPathway" id="UPA00193"/>
<reference evidence="7 8" key="1">
    <citation type="journal article" date="2019" name="Int. J. Syst. Evol. Microbiol.">
        <title>The Global Catalogue of Microorganisms (GCM) 10K type strain sequencing project: providing services to taxonomists for standard genome sequencing and annotation.</title>
        <authorList>
            <consortium name="The Broad Institute Genomics Platform"/>
            <consortium name="The Broad Institute Genome Sequencing Center for Infectious Disease"/>
            <person name="Wu L."/>
            <person name="Ma J."/>
        </authorList>
    </citation>
    <scope>NUCLEOTIDE SEQUENCE [LARGE SCALE GENOMIC DNA]</scope>
    <source>
        <strain evidence="7 8">JCM 16331</strain>
    </source>
</reference>
<dbReference type="GO" id="GO:0071949">
    <property type="term" value="F:FAD binding"/>
    <property type="evidence" value="ECO:0007669"/>
    <property type="project" value="TreeGrafter"/>
</dbReference>
<dbReference type="PANTHER" id="PTHR45754:SF3">
    <property type="entry name" value="METHYLENETETRAHYDROFOLATE REDUCTASE (NADPH)"/>
    <property type="match status" value="1"/>
</dbReference>
<keyword evidence="6" id="KW-0560">Oxidoreductase</keyword>
<evidence type="ECO:0000256" key="3">
    <source>
        <dbReference type="ARBA" id="ARBA00006743"/>
    </source>
</evidence>
<keyword evidence="8" id="KW-1185">Reference proteome</keyword>
<proteinExistence type="inferred from homology"/>
<dbReference type="RefSeq" id="WP_188877279.1">
    <property type="nucleotide sequence ID" value="NZ_BMOQ01000002.1"/>
</dbReference>
<gene>
    <name evidence="7" type="ORF">GCM10009021_08280</name>
</gene>
<dbReference type="AlphaFoldDB" id="A0A830G824"/>
<dbReference type="GO" id="GO:0009086">
    <property type="term" value="P:methionine biosynthetic process"/>
    <property type="evidence" value="ECO:0007669"/>
    <property type="project" value="TreeGrafter"/>
</dbReference>
<name>A0A830G824_9EURY</name>
<sequence length="283" mass="31465">MAQTTSTSRDSTTLLADPRYELMPFDTFGDQIEHLPDGATVTITASPQLGIERTIEAAEEAAEQGFEVVPHVSARYVRGDDHLAEIAEQLTEIGVDDIFVPGGDREEPIGDYESAYDLLQGLERIDYDFEEIGITGYPEGHDFLSDETLAESMDNKAPYATYIATQLCFDPNAVLEWIEEIRARGVDLPVVVGIPGVMKYSRLLSISRKVGVGDSIRFLQKTNGILGFLRQFIGSRGNYTPDALIDGLQPHADDPEYNIQSLHIYTFNQVPDTESWRKSRLGE</sequence>
<evidence type="ECO:0000256" key="4">
    <source>
        <dbReference type="ARBA" id="ARBA00022630"/>
    </source>
</evidence>
<accession>A0A830G824</accession>
<dbReference type="EMBL" id="BMOQ01000002">
    <property type="protein sequence ID" value="GGN10711.1"/>
    <property type="molecule type" value="Genomic_DNA"/>
</dbReference>